<keyword evidence="4" id="KW-0255">Endonuclease</keyword>
<dbReference type="InterPro" id="IPR012337">
    <property type="entry name" value="RNaseH-like_sf"/>
</dbReference>
<keyword evidence="6" id="KW-0695">RNA-directed DNA polymerase</keyword>
<dbReference type="InterPro" id="IPR043502">
    <property type="entry name" value="DNA/RNA_pol_sf"/>
</dbReference>
<protein>
    <recommendedName>
        <fullName evidence="7">Integrase catalytic domain-containing protein</fullName>
    </recommendedName>
</protein>
<evidence type="ECO:0000313" key="9">
    <source>
        <dbReference type="Proteomes" id="UP000435112"/>
    </source>
</evidence>
<evidence type="ECO:0000259" key="7">
    <source>
        <dbReference type="PROSITE" id="PS50994"/>
    </source>
</evidence>
<dbReference type="SUPFAM" id="SSF56672">
    <property type="entry name" value="DNA/RNA polymerases"/>
    <property type="match status" value="1"/>
</dbReference>
<dbReference type="EMBL" id="QXFU01002486">
    <property type="protein sequence ID" value="KAE8985140.1"/>
    <property type="molecule type" value="Genomic_DNA"/>
</dbReference>
<proteinExistence type="predicted"/>
<dbReference type="Gene3D" id="1.10.340.70">
    <property type="match status" value="1"/>
</dbReference>
<dbReference type="InterPro" id="IPR050951">
    <property type="entry name" value="Retrovirus_Pol_polyprotein"/>
</dbReference>
<dbReference type="Pfam" id="PF17917">
    <property type="entry name" value="RT_RNaseH"/>
    <property type="match status" value="1"/>
</dbReference>
<evidence type="ECO:0000256" key="4">
    <source>
        <dbReference type="ARBA" id="ARBA00022759"/>
    </source>
</evidence>
<keyword evidence="1" id="KW-0808">Transferase</keyword>
<dbReference type="Proteomes" id="UP000435112">
    <property type="component" value="Unassembled WGS sequence"/>
</dbReference>
<keyword evidence="3" id="KW-0540">Nuclease</keyword>
<dbReference type="Gene3D" id="3.30.420.10">
    <property type="entry name" value="Ribonuclease H-like superfamily/Ribonuclease H"/>
    <property type="match status" value="1"/>
</dbReference>
<dbReference type="InterPro" id="IPR001584">
    <property type="entry name" value="Integrase_cat-core"/>
</dbReference>
<evidence type="ECO:0000256" key="1">
    <source>
        <dbReference type="ARBA" id="ARBA00022679"/>
    </source>
</evidence>
<dbReference type="PANTHER" id="PTHR37984:SF5">
    <property type="entry name" value="PROTEIN NYNRIN-LIKE"/>
    <property type="match status" value="1"/>
</dbReference>
<keyword evidence="5" id="KW-0378">Hydrolase</keyword>
<feature type="domain" description="Integrase catalytic" evidence="7">
    <location>
        <begin position="262"/>
        <end position="392"/>
    </location>
</feature>
<dbReference type="GO" id="GO:0004519">
    <property type="term" value="F:endonuclease activity"/>
    <property type="evidence" value="ECO:0007669"/>
    <property type="project" value="UniProtKB-KW"/>
</dbReference>
<dbReference type="GO" id="GO:0003676">
    <property type="term" value="F:nucleic acid binding"/>
    <property type="evidence" value="ECO:0007669"/>
    <property type="project" value="InterPro"/>
</dbReference>
<evidence type="ECO:0000256" key="6">
    <source>
        <dbReference type="ARBA" id="ARBA00022918"/>
    </source>
</evidence>
<dbReference type="GO" id="GO:0015074">
    <property type="term" value="P:DNA integration"/>
    <property type="evidence" value="ECO:0007669"/>
    <property type="project" value="InterPro"/>
</dbReference>
<dbReference type="InterPro" id="IPR041373">
    <property type="entry name" value="RT_RNaseH"/>
</dbReference>
<evidence type="ECO:0000256" key="3">
    <source>
        <dbReference type="ARBA" id="ARBA00022722"/>
    </source>
</evidence>
<dbReference type="AlphaFoldDB" id="A0A6A3ISS2"/>
<evidence type="ECO:0000256" key="5">
    <source>
        <dbReference type="ARBA" id="ARBA00022801"/>
    </source>
</evidence>
<evidence type="ECO:0000256" key="2">
    <source>
        <dbReference type="ARBA" id="ARBA00022695"/>
    </source>
</evidence>
<dbReference type="InterPro" id="IPR041588">
    <property type="entry name" value="Integrase_H2C2"/>
</dbReference>
<dbReference type="GO" id="GO:0003964">
    <property type="term" value="F:RNA-directed DNA polymerase activity"/>
    <property type="evidence" value="ECO:0007669"/>
    <property type="project" value="UniProtKB-KW"/>
</dbReference>
<dbReference type="OrthoDB" id="122220at2759"/>
<dbReference type="CDD" id="cd09274">
    <property type="entry name" value="RNase_HI_RT_Ty3"/>
    <property type="match status" value="1"/>
</dbReference>
<gene>
    <name evidence="8" type="ORF">PR002_g22727</name>
</gene>
<dbReference type="Pfam" id="PF17921">
    <property type="entry name" value="Integrase_H2C2"/>
    <property type="match status" value="1"/>
</dbReference>
<dbReference type="InterPro" id="IPR036397">
    <property type="entry name" value="RNaseH_sf"/>
</dbReference>
<comment type="caution">
    <text evidence="8">The sequence shown here is derived from an EMBL/GenBank/DDBJ whole genome shotgun (WGS) entry which is preliminary data.</text>
</comment>
<keyword evidence="2" id="KW-0548">Nucleotidyltransferase</keyword>
<reference evidence="8 9" key="1">
    <citation type="submission" date="2018-09" db="EMBL/GenBank/DDBJ databases">
        <title>Genomic investigation of the strawberry pathogen Phytophthora fragariae indicates pathogenicity is determined by transcriptional variation in three key races.</title>
        <authorList>
            <person name="Adams T.M."/>
            <person name="Armitage A.D."/>
            <person name="Sobczyk M.K."/>
            <person name="Bates H.J."/>
            <person name="Dunwell J.M."/>
            <person name="Nellist C.F."/>
            <person name="Harrison R.J."/>
        </authorList>
    </citation>
    <scope>NUCLEOTIDE SEQUENCE [LARGE SCALE GENOMIC DNA]</scope>
    <source>
        <strain evidence="8 9">SCRP324</strain>
    </source>
</reference>
<accession>A0A6A3ISS2</accession>
<dbReference type="SUPFAM" id="SSF53098">
    <property type="entry name" value="Ribonuclease H-like"/>
    <property type="match status" value="1"/>
</dbReference>
<dbReference type="PANTHER" id="PTHR37984">
    <property type="entry name" value="PROTEIN CBG26694"/>
    <property type="match status" value="1"/>
</dbReference>
<sequence length="392" mass="43410">MSPMQGEPFISDGCERTRKPVGFGAALTQDQGQGGQPVVYASKVNAKNLAQYGITDLECAAVIWVVKLFRSYLNGRKFRLVTDHAALNWLMTSKDLTGRVHRWALQLQEYDFEIVYRPGKDSFVVDALSRAPVRTVVGCGANTAPTGGEGQLVDGEIAAEQAKDKTVQSLKNKKKDGDRRVGEESALVYITRGTAASVSCYPSLCVIKVLRENHDSIFACHLRRPQTYAKIAAHYWWPDMRTWARRWVQSCHDCGSRNARAKEVTPPLRSQGVGDAGDRWALDVAGPVPVTDKDNRYVVADYATRYVVVAAVPNHRARDIANLIVEKLVMVYGPMRELVMDGAPELNGAVMEVLVNALHAKQLTPVTYRPALLGLVERFHRTWKDMVAGGTE</sequence>
<evidence type="ECO:0000313" key="8">
    <source>
        <dbReference type="EMBL" id="KAE8985140.1"/>
    </source>
</evidence>
<organism evidence="8 9">
    <name type="scientific">Phytophthora rubi</name>
    <dbReference type="NCBI Taxonomy" id="129364"/>
    <lineage>
        <taxon>Eukaryota</taxon>
        <taxon>Sar</taxon>
        <taxon>Stramenopiles</taxon>
        <taxon>Oomycota</taxon>
        <taxon>Peronosporomycetes</taxon>
        <taxon>Peronosporales</taxon>
        <taxon>Peronosporaceae</taxon>
        <taxon>Phytophthora</taxon>
    </lineage>
</organism>
<dbReference type="PROSITE" id="PS50994">
    <property type="entry name" value="INTEGRASE"/>
    <property type="match status" value="1"/>
</dbReference>
<name>A0A6A3ISS2_9STRA</name>
<dbReference type="GO" id="GO:0016787">
    <property type="term" value="F:hydrolase activity"/>
    <property type="evidence" value="ECO:0007669"/>
    <property type="project" value="UniProtKB-KW"/>
</dbReference>